<evidence type="ECO:0008006" key="4">
    <source>
        <dbReference type="Google" id="ProtNLM"/>
    </source>
</evidence>
<evidence type="ECO:0000313" key="3">
    <source>
        <dbReference type="Proteomes" id="UP000770015"/>
    </source>
</evidence>
<name>A0A9P8V6N9_9PEZI</name>
<dbReference type="EMBL" id="JAGSXJ010000020">
    <property type="protein sequence ID" value="KAH6679929.1"/>
    <property type="molecule type" value="Genomic_DNA"/>
</dbReference>
<feature type="chain" id="PRO_5040510755" description="Biotrophy-associated secreted protein 2" evidence="1">
    <location>
        <begin position="19"/>
        <end position="107"/>
    </location>
</feature>
<organism evidence="2 3">
    <name type="scientific">Plectosphaerella plurivora</name>
    <dbReference type="NCBI Taxonomy" id="936078"/>
    <lineage>
        <taxon>Eukaryota</taxon>
        <taxon>Fungi</taxon>
        <taxon>Dikarya</taxon>
        <taxon>Ascomycota</taxon>
        <taxon>Pezizomycotina</taxon>
        <taxon>Sordariomycetes</taxon>
        <taxon>Hypocreomycetidae</taxon>
        <taxon>Glomerellales</taxon>
        <taxon>Plectosphaerellaceae</taxon>
        <taxon>Plectosphaerella</taxon>
    </lineage>
</organism>
<dbReference type="AlphaFoldDB" id="A0A9P8V6N9"/>
<evidence type="ECO:0000313" key="2">
    <source>
        <dbReference type="EMBL" id="KAH6679929.1"/>
    </source>
</evidence>
<keyword evidence="1" id="KW-0732">Signal</keyword>
<feature type="signal peptide" evidence="1">
    <location>
        <begin position="1"/>
        <end position="18"/>
    </location>
</feature>
<protein>
    <recommendedName>
        <fullName evidence="4">Biotrophy-associated secreted protein 2</fullName>
    </recommendedName>
</protein>
<dbReference type="Proteomes" id="UP000770015">
    <property type="component" value="Unassembled WGS sequence"/>
</dbReference>
<evidence type="ECO:0000256" key="1">
    <source>
        <dbReference type="SAM" id="SignalP"/>
    </source>
</evidence>
<proteinExistence type="predicted"/>
<sequence>MVRFSIVFTTLFAAVALAQNGTQPGQGAKKIEGARNVGRGDGSQFITGTCVNNADCAAACCAGKNNNGVCSAAGAQFEGGKTGCGFSDPNAEQTIAAARAQVAQAGF</sequence>
<gene>
    <name evidence="2" type="ORF">F5X68DRAFT_234451</name>
</gene>
<comment type="caution">
    <text evidence="2">The sequence shown here is derived from an EMBL/GenBank/DDBJ whole genome shotgun (WGS) entry which is preliminary data.</text>
</comment>
<dbReference type="OrthoDB" id="2132010at2759"/>
<reference evidence="2" key="1">
    <citation type="journal article" date="2021" name="Nat. Commun.">
        <title>Genetic determinants of endophytism in the Arabidopsis root mycobiome.</title>
        <authorList>
            <person name="Mesny F."/>
            <person name="Miyauchi S."/>
            <person name="Thiergart T."/>
            <person name="Pickel B."/>
            <person name="Atanasova L."/>
            <person name="Karlsson M."/>
            <person name="Huettel B."/>
            <person name="Barry K.W."/>
            <person name="Haridas S."/>
            <person name="Chen C."/>
            <person name="Bauer D."/>
            <person name="Andreopoulos W."/>
            <person name="Pangilinan J."/>
            <person name="LaButti K."/>
            <person name="Riley R."/>
            <person name="Lipzen A."/>
            <person name="Clum A."/>
            <person name="Drula E."/>
            <person name="Henrissat B."/>
            <person name="Kohler A."/>
            <person name="Grigoriev I.V."/>
            <person name="Martin F.M."/>
            <person name="Hacquard S."/>
        </authorList>
    </citation>
    <scope>NUCLEOTIDE SEQUENCE</scope>
    <source>
        <strain evidence="2">MPI-SDFR-AT-0117</strain>
    </source>
</reference>
<accession>A0A9P8V6N9</accession>
<keyword evidence="3" id="KW-1185">Reference proteome</keyword>